<name>A0ABN1V8T2_9ACTN</name>
<dbReference type="InterPro" id="IPR024165">
    <property type="entry name" value="Kan/Strep_kinase"/>
</dbReference>
<evidence type="ECO:0000256" key="2">
    <source>
        <dbReference type="ARBA" id="ARBA00022679"/>
    </source>
</evidence>
<protein>
    <submittedName>
        <fullName evidence="9">Aminoglycoside 3'-phosphotransferase</fullName>
    </submittedName>
</protein>
<reference evidence="9 10" key="1">
    <citation type="journal article" date="2019" name="Int. J. Syst. Evol. Microbiol.">
        <title>The Global Catalogue of Microorganisms (GCM) 10K type strain sequencing project: providing services to taxonomists for standard genome sequencing and annotation.</title>
        <authorList>
            <consortium name="The Broad Institute Genomics Platform"/>
            <consortium name="The Broad Institute Genome Sequencing Center for Infectious Disease"/>
            <person name="Wu L."/>
            <person name="Ma J."/>
        </authorList>
    </citation>
    <scope>NUCLEOTIDE SEQUENCE [LARGE SCALE GENOMIC DNA]</scope>
    <source>
        <strain evidence="9 10">JCM 12696</strain>
    </source>
</reference>
<accession>A0ABN1V8T2</accession>
<dbReference type="InterPro" id="IPR002575">
    <property type="entry name" value="Aminoglycoside_PTrfase"/>
</dbReference>
<keyword evidence="6 7" id="KW-0046">Antibiotic resistance</keyword>
<evidence type="ECO:0000256" key="4">
    <source>
        <dbReference type="ARBA" id="ARBA00022777"/>
    </source>
</evidence>
<dbReference type="SUPFAM" id="SSF56112">
    <property type="entry name" value="Protein kinase-like (PK-like)"/>
    <property type="match status" value="1"/>
</dbReference>
<feature type="domain" description="Aminoglycoside phosphotransferase" evidence="8">
    <location>
        <begin position="70"/>
        <end position="251"/>
    </location>
</feature>
<evidence type="ECO:0000256" key="3">
    <source>
        <dbReference type="ARBA" id="ARBA00022741"/>
    </source>
</evidence>
<evidence type="ECO:0000256" key="1">
    <source>
        <dbReference type="ARBA" id="ARBA00006219"/>
    </source>
</evidence>
<evidence type="ECO:0000256" key="6">
    <source>
        <dbReference type="ARBA" id="ARBA00023251"/>
    </source>
</evidence>
<keyword evidence="5 7" id="KW-0067">ATP-binding</keyword>
<keyword evidence="2 7" id="KW-0808">Transferase</keyword>
<comment type="similarity">
    <text evidence="1 7">Belongs to the aminoglycoside phosphotransferase family.</text>
</comment>
<evidence type="ECO:0000313" key="9">
    <source>
        <dbReference type="EMBL" id="GAA1200173.1"/>
    </source>
</evidence>
<comment type="caution">
    <text evidence="9">The sequence shown here is derived from an EMBL/GenBank/DDBJ whole genome shotgun (WGS) entry which is preliminary data.</text>
</comment>
<evidence type="ECO:0000256" key="5">
    <source>
        <dbReference type="ARBA" id="ARBA00022840"/>
    </source>
</evidence>
<dbReference type="RefSeq" id="WP_344285015.1">
    <property type="nucleotide sequence ID" value="NZ_BAAAKV010000107.1"/>
</dbReference>
<gene>
    <name evidence="9" type="ORF">GCM10009654_65880</name>
</gene>
<dbReference type="InterPro" id="IPR051678">
    <property type="entry name" value="AGP_Transferase"/>
</dbReference>
<dbReference type="Gene3D" id="3.90.1200.10">
    <property type="match status" value="1"/>
</dbReference>
<keyword evidence="10" id="KW-1185">Reference proteome</keyword>
<proteinExistence type="inferred from homology"/>
<dbReference type="PIRSF" id="PIRSF000706">
    <property type="entry name" value="Kanamycin_kin"/>
    <property type="match status" value="1"/>
</dbReference>
<dbReference type="EMBL" id="BAAAKV010000107">
    <property type="protein sequence ID" value="GAA1200173.1"/>
    <property type="molecule type" value="Genomic_DNA"/>
</dbReference>
<dbReference type="PANTHER" id="PTHR21310">
    <property type="entry name" value="AMINOGLYCOSIDE PHOSPHOTRANSFERASE-RELATED-RELATED"/>
    <property type="match status" value="1"/>
</dbReference>
<sequence length="258" mass="27275">MPYSGPPASPVHVPARIAALAEGRDPHPVWQNELGGLTFRIGDSGDSGGRDGDGESLLFAKWAPAGSGLDLAAEAVRLEWAGRFTPVPRVREYGADDAGAWLVTHGLPGESAVAPRWKADPATAVRALGAGLRALHEQLPVADCPFSWSVGDRLNRARAAGIQVSADLLSAAPPADRLVVCHGDPCAPNTLLHEDGTWSAHVDMGALGVADRWADLAVAAWNTGVNYGPGWEDALLDAYGIAPDPHRMDFYRRLWSAT</sequence>
<dbReference type="Proteomes" id="UP001501371">
    <property type="component" value="Unassembled WGS sequence"/>
</dbReference>
<evidence type="ECO:0000313" key="10">
    <source>
        <dbReference type="Proteomes" id="UP001501371"/>
    </source>
</evidence>
<dbReference type="Gene3D" id="3.30.200.20">
    <property type="entry name" value="Phosphorylase Kinase, domain 1"/>
    <property type="match status" value="1"/>
</dbReference>
<keyword evidence="4 7" id="KW-0418">Kinase</keyword>
<dbReference type="CDD" id="cd05150">
    <property type="entry name" value="APH"/>
    <property type="match status" value="1"/>
</dbReference>
<keyword evidence="3 7" id="KW-0547">Nucleotide-binding</keyword>
<dbReference type="Pfam" id="PF01636">
    <property type="entry name" value="APH"/>
    <property type="match status" value="1"/>
</dbReference>
<dbReference type="InterPro" id="IPR011009">
    <property type="entry name" value="Kinase-like_dom_sf"/>
</dbReference>
<dbReference type="PANTHER" id="PTHR21310:SF41">
    <property type="entry name" value="3'-PHOSPHOTRANSFERASE, PUTATIVE-RELATED"/>
    <property type="match status" value="1"/>
</dbReference>
<evidence type="ECO:0000256" key="7">
    <source>
        <dbReference type="PIRNR" id="PIRNR000706"/>
    </source>
</evidence>
<organism evidence="9 10">
    <name type="scientific">Streptomyces hebeiensis</name>
    <dbReference type="NCBI Taxonomy" id="229486"/>
    <lineage>
        <taxon>Bacteria</taxon>
        <taxon>Bacillati</taxon>
        <taxon>Actinomycetota</taxon>
        <taxon>Actinomycetes</taxon>
        <taxon>Kitasatosporales</taxon>
        <taxon>Streptomycetaceae</taxon>
        <taxon>Streptomyces</taxon>
    </lineage>
</organism>
<evidence type="ECO:0000259" key="8">
    <source>
        <dbReference type="Pfam" id="PF01636"/>
    </source>
</evidence>